<dbReference type="Proteomes" id="UP001054945">
    <property type="component" value="Unassembled WGS sequence"/>
</dbReference>
<comment type="caution">
    <text evidence="1">The sequence shown here is derived from an EMBL/GenBank/DDBJ whole genome shotgun (WGS) entry which is preliminary data.</text>
</comment>
<dbReference type="EMBL" id="BPLR01014655">
    <property type="protein sequence ID" value="GIY70353.1"/>
    <property type="molecule type" value="Genomic_DNA"/>
</dbReference>
<sequence length="79" mass="9137">MPTIRSTDENETPDVVFLYEPKKLKSKESNKDNNFSGQKRVRVPRDDQNFDLPECGSKDCDFQILQCLIDHRSTSEACK</sequence>
<proteinExistence type="predicted"/>
<gene>
    <name evidence="1" type="ORF">CEXT_753811</name>
</gene>
<evidence type="ECO:0000313" key="1">
    <source>
        <dbReference type="EMBL" id="GIY70353.1"/>
    </source>
</evidence>
<name>A0AAV4VLF5_CAEEX</name>
<accession>A0AAV4VLF5</accession>
<protein>
    <submittedName>
        <fullName evidence="1">Uncharacterized protein</fullName>
    </submittedName>
</protein>
<keyword evidence="2" id="KW-1185">Reference proteome</keyword>
<reference evidence="1 2" key="1">
    <citation type="submission" date="2021-06" db="EMBL/GenBank/DDBJ databases">
        <title>Caerostris extrusa draft genome.</title>
        <authorList>
            <person name="Kono N."/>
            <person name="Arakawa K."/>
        </authorList>
    </citation>
    <scope>NUCLEOTIDE SEQUENCE [LARGE SCALE GENOMIC DNA]</scope>
</reference>
<dbReference type="AlphaFoldDB" id="A0AAV4VLF5"/>
<organism evidence="1 2">
    <name type="scientific">Caerostris extrusa</name>
    <name type="common">Bark spider</name>
    <name type="synonym">Caerostris bankana</name>
    <dbReference type="NCBI Taxonomy" id="172846"/>
    <lineage>
        <taxon>Eukaryota</taxon>
        <taxon>Metazoa</taxon>
        <taxon>Ecdysozoa</taxon>
        <taxon>Arthropoda</taxon>
        <taxon>Chelicerata</taxon>
        <taxon>Arachnida</taxon>
        <taxon>Araneae</taxon>
        <taxon>Araneomorphae</taxon>
        <taxon>Entelegynae</taxon>
        <taxon>Araneoidea</taxon>
        <taxon>Araneidae</taxon>
        <taxon>Caerostris</taxon>
    </lineage>
</organism>
<evidence type="ECO:0000313" key="2">
    <source>
        <dbReference type="Proteomes" id="UP001054945"/>
    </source>
</evidence>